<dbReference type="PANTHER" id="PTHR43581">
    <property type="entry name" value="ATP/GTP PHOSPHATASE"/>
    <property type="match status" value="1"/>
</dbReference>
<dbReference type="GO" id="GO:0006302">
    <property type="term" value="P:double-strand break repair"/>
    <property type="evidence" value="ECO:0007669"/>
    <property type="project" value="InterPro"/>
</dbReference>
<evidence type="ECO:0000313" key="5">
    <source>
        <dbReference type="Proteomes" id="UP000547058"/>
    </source>
</evidence>
<dbReference type="PANTHER" id="PTHR43581:SF2">
    <property type="entry name" value="EXCINUCLEASE ATPASE SUBUNIT"/>
    <property type="match status" value="1"/>
</dbReference>
<feature type="domain" description="ATPase AAA-type core" evidence="2">
    <location>
        <begin position="531"/>
        <end position="619"/>
    </location>
</feature>
<dbReference type="InterPro" id="IPR051396">
    <property type="entry name" value="Bact_Antivir_Def_Nuclease"/>
</dbReference>
<dbReference type="SUPFAM" id="SSF52540">
    <property type="entry name" value="P-loop containing nucleoside triphosphate hydrolases"/>
    <property type="match status" value="1"/>
</dbReference>
<evidence type="ECO:0000259" key="2">
    <source>
        <dbReference type="Pfam" id="PF13304"/>
    </source>
</evidence>
<dbReference type="GO" id="GO:0016887">
    <property type="term" value="F:ATP hydrolysis activity"/>
    <property type="evidence" value="ECO:0007669"/>
    <property type="project" value="InterPro"/>
</dbReference>
<name>A0A7W3FKP2_9GAMM</name>
<keyword evidence="5" id="KW-1185">Reference proteome</keyword>
<dbReference type="InterPro" id="IPR038729">
    <property type="entry name" value="Rad50/SbcC_AAA"/>
</dbReference>
<feature type="domain" description="Rad50/SbcC-type AAA" evidence="3">
    <location>
        <begin position="324"/>
        <end position="380"/>
    </location>
</feature>
<proteinExistence type="predicted"/>
<feature type="region of interest" description="Disordered" evidence="1">
    <location>
        <begin position="1"/>
        <end position="20"/>
    </location>
</feature>
<dbReference type="Pfam" id="PF13304">
    <property type="entry name" value="AAA_21"/>
    <property type="match status" value="1"/>
</dbReference>
<dbReference type="InterPro" id="IPR003959">
    <property type="entry name" value="ATPase_AAA_core"/>
</dbReference>
<dbReference type="Gene3D" id="3.40.50.300">
    <property type="entry name" value="P-loop containing nucleotide triphosphate hydrolases"/>
    <property type="match status" value="2"/>
</dbReference>
<sequence>MQRVERGNVLPPRSLGHGPITQDRRAMLAFMSLDAAQRDQTAPPRHRSVLHDADVLAALVKLFRGRCAFCEARDGGLRTYRFRPPAEALPLDPAGNAHLYYCWLADAWQNLYPICSSCQPEEPGMFPVKGQRAAVPGIESIQAYVDENLGIWRGPAPLERSMLLDPCGSTDFHRAIRPRWDGHLDGIGDRGAPTIGHFNLNHALRVRQRAACHAEYFSRLVDTLSGSGSGEIEALVDFRSLEFGGTWHLMLRRIVTLLAAGDARRPVLSAQKIGAALASLHGRRDISGQLQAAHAALVVEDQHPTLQASQLIRPRVRRTARLTRVDIRNFRSIDTLRLDLPRADGSQDDPDEPVPSLLILGENATGKSTVLEAIALALASTDAHQRLDVPWQHYLLDPRLMGRDDTAAPLQAEVSVMLGRHGARTIRLHAKGISTRDSGPARSVPVFAYGAFRQYQKGRRLFAPHRHVRSLFDGSVLGNPHEWLLELKPTAFDMVVQALRDILSIDGPFDVIERDLAARTCHVVTTIEDRNGEPQRLRTPLHAASSGFRSILALACDVMQGLMDRRINPDFRTLRTSRAVVLVDEIEAHLHPRWKLQVMGSLRRALPQVTFIATTHDPLCLRGMRKGEVVVMHRWYDSDSASPLRIGLLGDLPDFTLMRVDQLLTSDFFQLYSTDDPATTRGMARIAALLAAESAGEPLSAGDAVLLHRFRDEVAAALPIGDTETQRLVQEAVADYLRQRERTAPPLRQELRERTRGMILRAMGGR</sequence>
<dbReference type="InterPro" id="IPR027417">
    <property type="entry name" value="P-loop_NTPase"/>
</dbReference>
<organism evidence="4 5">
    <name type="scientific">Stenotrophomonas tumulicola</name>
    <dbReference type="NCBI Taxonomy" id="1685415"/>
    <lineage>
        <taxon>Bacteria</taxon>
        <taxon>Pseudomonadati</taxon>
        <taxon>Pseudomonadota</taxon>
        <taxon>Gammaproteobacteria</taxon>
        <taxon>Lysobacterales</taxon>
        <taxon>Lysobacteraceae</taxon>
        <taxon>Stenotrophomonas</taxon>
    </lineage>
</organism>
<dbReference type="Proteomes" id="UP000547058">
    <property type="component" value="Unassembled WGS sequence"/>
</dbReference>
<reference evidence="4 5" key="1">
    <citation type="submission" date="2020-08" db="EMBL/GenBank/DDBJ databases">
        <title>Stenotrophomonas tumulicola JCM 30961.</title>
        <authorList>
            <person name="Deng Y."/>
        </authorList>
    </citation>
    <scope>NUCLEOTIDE SEQUENCE [LARGE SCALE GENOMIC DNA]</scope>
    <source>
        <strain evidence="4 5">JCM 30961</strain>
    </source>
</reference>
<evidence type="ECO:0000313" key="4">
    <source>
        <dbReference type="EMBL" id="MBA8681356.1"/>
    </source>
</evidence>
<accession>A0A7W3FKP2</accession>
<evidence type="ECO:0000259" key="3">
    <source>
        <dbReference type="Pfam" id="PF13476"/>
    </source>
</evidence>
<protein>
    <submittedName>
        <fullName evidence="4">AAA family ATPase</fullName>
    </submittedName>
</protein>
<dbReference type="AlphaFoldDB" id="A0A7W3FKP2"/>
<comment type="caution">
    <text evidence="4">The sequence shown here is derived from an EMBL/GenBank/DDBJ whole genome shotgun (WGS) entry which is preliminary data.</text>
</comment>
<evidence type="ECO:0000256" key="1">
    <source>
        <dbReference type="SAM" id="MobiDB-lite"/>
    </source>
</evidence>
<dbReference type="Pfam" id="PF13476">
    <property type="entry name" value="AAA_23"/>
    <property type="match status" value="1"/>
</dbReference>
<dbReference type="RefSeq" id="WP_182338494.1">
    <property type="nucleotide sequence ID" value="NZ_JACGXS010000002.1"/>
</dbReference>
<dbReference type="GO" id="GO:0005524">
    <property type="term" value="F:ATP binding"/>
    <property type="evidence" value="ECO:0007669"/>
    <property type="project" value="InterPro"/>
</dbReference>
<dbReference type="EMBL" id="JACGXS010000002">
    <property type="protein sequence ID" value="MBA8681356.1"/>
    <property type="molecule type" value="Genomic_DNA"/>
</dbReference>
<gene>
    <name evidence="4" type="ORF">H4O11_05985</name>
</gene>